<evidence type="ECO:0000256" key="1">
    <source>
        <dbReference type="SAM" id="Phobius"/>
    </source>
</evidence>
<evidence type="ECO:0000259" key="2">
    <source>
        <dbReference type="Pfam" id="PF20152"/>
    </source>
</evidence>
<keyword evidence="1" id="KW-0812">Transmembrane</keyword>
<feature type="domain" description="DUF6534" evidence="2">
    <location>
        <begin position="162"/>
        <end position="248"/>
    </location>
</feature>
<reference evidence="3 4" key="1">
    <citation type="journal article" date="2018" name="Biotechnol. Biofuels">
        <title>Integrative visual omics of the white-rot fungus Polyporus brumalis exposes the biotechnological potential of its oxidative enzymes for delignifying raw plant biomass.</title>
        <authorList>
            <person name="Miyauchi S."/>
            <person name="Rancon A."/>
            <person name="Drula E."/>
            <person name="Hage H."/>
            <person name="Chaduli D."/>
            <person name="Favel A."/>
            <person name="Grisel S."/>
            <person name="Henrissat B."/>
            <person name="Herpoel-Gimbert I."/>
            <person name="Ruiz-Duenas F.J."/>
            <person name="Chevret D."/>
            <person name="Hainaut M."/>
            <person name="Lin J."/>
            <person name="Wang M."/>
            <person name="Pangilinan J."/>
            <person name="Lipzen A."/>
            <person name="Lesage-Meessen L."/>
            <person name="Navarro D."/>
            <person name="Riley R."/>
            <person name="Grigoriev I.V."/>
            <person name="Zhou S."/>
            <person name="Raouche S."/>
            <person name="Rosso M.N."/>
        </authorList>
    </citation>
    <scope>NUCLEOTIDE SEQUENCE [LARGE SCALE GENOMIC DNA]</scope>
    <source>
        <strain evidence="3 4">BRFM 1820</strain>
    </source>
</reference>
<sequence length="348" mass="38612">MALIDSTFGAALVGLIVSACLYGITLLQTFTYFRKYSNDKTIIKSLVVILTVLDTLHLALCTRSVYWYLVTNFGDASNLDVTTWSMALQVDCNGLIGVMVEVFFARRVWMMSRNWLITGIIVVLAFMHFSLGVVFTVESFVLGRFSKFASLTWETCLGLGSAAACDVIIAASMCYYLYTMRTGIKRTDSVVALLMVYSVNSGLTTGIIGTICVVTFAAMPTSLIWLSFFWIMGKCYVNSFLGLLNSRERLRDKVAAAVQLNHSGATHSPFPPSYNTSDYGYKYPRPPRMDGVAVSIETVTEYSPRSPRKSSNTERHDRMEVIQEVDMKAAGLRDDGYAWAYSSSSTPV</sequence>
<feature type="transmembrane region" description="Helical" evidence="1">
    <location>
        <begin position="81"/>
        <end position="104"/>
    </location>
</feature>
<organism evidence="3 4">
    <name type="scientific">Lentinus brumalis</name>
    <dbReference type="NCBI Taxonomy" id="2498619"/>
    <lineage>
        <taxon>Eukaryota</taxon>
        <taxon>Fungi</taxon>
        <taxon>Dikarya</taxon>
        <taxon>Basidiomycota</taxon>
        <taxon>Agaricomycotina</taxon>
        <taxon>Agaricomycetes</taxon>
        <taxon>Polyporales</taxon>
        <taxon>Polyporaceae</taxon>
        <taxon>Lentinus</taxon>
    </lineage>
</organism>
<evidence type="ECO:0000313" key="3">
    <source>
        <dbReference type="EMBL" id="RDX50276.1"/>
    </source>
</evidence>
<protein>
    <recommendedName>
        <fullName evidence="2">DUF6534 domain-containing protein</fullName>
    </recommendedName>
</protein>
<dbReference type="EMBL" id="KZ857400">
    <property type="protein sequence ID" value="RDX50276.1"/>
    <property type="molecule type" value="Genomic_DNA"/>
</dbReference>
<dbReference type="OrthoDB" id="2535105at2759"/>
<keyword evidence="1" id="KW-0472">Membrane</keyword>
<feature type="transmembrane region" description="Helical" evidence="1">
    <location>
        <begin position="157"/>
        <end position="178"/>
    </location>
</feature>
<proteinExistence type="predicted"/>
<dbReference type="AlphaFoldDB" id="A0A371DCN3"/>
<dbReference type="Pfam" id="PF20152">
    <property type="entry name" value="DUF6534"/>
    <property type="match status" value="1"/>
</dbReference>
<feature type="transmembrane region" description="Helical" evidence="1">
    <location>
        <begin position="116"/>
        <end position="137"/>
    </location>
</feature>
<dbReference type="PANTHER" id="PTHR40465:SF1">
    <property type="entry name" value="DUF6534 DOMAIN-CONTAINING PROTEIN"/>
    <property type="match status" value="1"/>
</dbReference>
<feature type="transmembrane region" description="Helical" evidence="1">
    <location>
        <begin position="12"/>
        <end position="33"/>
    </location>
</feature>
<gene>
    <name evidence="3" type="ORF">OH76DRAFT_1402729</name>
</gene>
<evidence type="ECO:0000313" key="4">
    <source>
        <dbReference type="Proteomes" id="UP000256964"/>
    </source>
</evidence>
<dbReference type="Proteomes" id="UP000256964">
    <property type="component" value="Unassembled WGS sequence"/>
</dbReference>
<keyword evidence="1" id="KW-1133">Transmembrane helix</keyword>
<dbReference type="PANTHER" id="PTHR40465">
    <property type="entry name" value="CHROMOSOME 1, WHOLE GENOME SHOTGUN SEQUENCE"/>
    <property type="match status" value="1"/>
</dbReference>
<dbReference type="InterPro" id="IPR045339">
    <property type="entry name" value="DUF6534"/>
</dbReference>
<feature type="transmembrane region" description="Helical" evidence="1">
    <location>
        <begin position="190"/>
        <end position="217"/>
    </location>
</feature>
<name>A0A371DCN3_9APHY</name>
<feature type="transmembrane region" description="Helical" evidence="1">
    <location>
        <begin position="223"/>
        <end position="244"/>
    </location>
</feature>
<feature type="transmembrane region" description="Helical" evidence="1">
    <location>
        <begin position="45"/>
        <end position="69"/>
    </location>
</feature>
<keyword evidence="4" id="KW-1185">Reference proteome</keyword>
<dbReference type="STRING" id="139420.A0A371DCN3"/>
<accession>A0A371DCN3</accession>